<accession>A0A1G9U3S2</accession>
<organism evidence="2 3">
    <name type="scientific">Daejeonella rubra</name>
    <dbReference type="NCBI Taxonomy" id="990371"/>
    <lineage>
        <taxon>Bacteria</taxon>
        <taxon>Pseudomonadati</taxon>
        <taxon>Bacteroidota</taxon>
        <taxon>Sphingobacteriia</taxon>
        <taxon>Sphingobacteriales</taxon>
        <taxon>Sphingobacteriaceae</taxon>
        <taxon>Daejeonella</taxon>
    </lineage>
</organism>
<dbReference type="EMBL" id="FNHH01000015">
    <property type="protein sequence ID" value="SDM54629.1"/>
    <property type="molecule type" value="Genomic_DNA"/>
</dbReference>
<sequence>MKKVILLLILFISSAGLKAQLSSEEALAMQYFQSGDFEKAALLYEKLFNRTKNSSYYDPYINSLLKLKQFTEAEKLSRSLLKSNPGNFTYSVDIGRIYQEKGEQEKASEWFNTLIRTMPANEFAIKDLAITFYRAEAYDFSVKAFLTGRKLLNKDNAFTYDLLSLYRFRKDKIMLIQEYINLLSTNPEALPQAQNVLGNILESKDDFDMLRSSILRRLQKEPQSIVMTEFLTWQFIQQKDFDMALRQTLALDRRLKEDGSRVFELSRLLVSNQAFDQAIESLNYLVSKGASGRYYLPAKIDLLNVKTRQLTSLKFSKEDLITIENDFNSLLNEFGRSSGTAFAIRQLANLQAYYLEKPAVAAQQLQKLLELPGLPPHIIGQTKSELGDIYILTGEVWEAALLYGQIEKAYANEPLGQEARFKSAKLAYYQGDFVWAKAQLDVLKGSTSQLIANDALNLSLLISDNLQSETDTAALKKYADADLMIFKNRSDKALLILDSINVLYPGNSLADDILMAKSKIFIKNNTLNQAIDQLMGIIENYPSELWGDDAVFILADIYETRLNQPVKALELYQKIITDFPGSLYVIEARKRFRKLRGDKLG</sequence>
<dbReference type="SUPFAM" id="SSF48452">
    <property type="entry name" value="TPR-like"/>
    <property type="match status" value="2"/>
</dbReference>
<dbReference type="STRING" id="990371.SAMN05421813_11536"/>
<dbReference type="InterPro" id="IPR019734">
    <property type="entry name" value="TPR_rpt"/>
</dbReference>
<feature type="signal peptide" evidence="1">
    <location>
        <begin position="1"/>
        <end position="19"/>
    </location>
</feature>
<dbReference type="InterPro" id="IPR011990">
    <property type="entry name" value="TPR-like_helical_dom_sf"/>
</dbReference>
<keyword evidence="1" id="KW-0732">Signal</keyword>
<evidence type="ECO:0000313" key="2">
    <source>
        <dbReference type="EMBL" id="SDM54629.1"/>
    </source>
</evidence>
<evidence type="ECO:0000256" key="1">
    <source>
        <dbReference type="SAM" id="SignalP"/>
    </source>
</evidence>
<dbReference type="Proteomes" id="UP000199226">
    <property type="component" value="Unassembled WGS sequence"/>
</dbReference>
<dbReference type="RefSeq" id="WP_090704953.1">
    <property type="nucleotide sequence ID" value="NZ_FNHH01000015.1"/>
</dbReference>
<name>A0A1G9U3S2_9SPHI</name>
<protein>
    <submittedName>
        <fullName evidence="2">Tetratricopeptide repeat-containing protein</fullName>
    </submittedName>
</protein>
<gene>
    <name evidence="2" type="ORF">SAMN05421813_11536</name>
</gene>
<feature type="chain" id="PRO_5011684377" evidence="1">
    <location>
        <begin position="20"/>
        <end position="601"/>
    </location>
</feature>
<dbReference type="PANTHER" id="PTHR12558:SF13">
    <property type="entry name" value="CELL DIVISION CYCLE PROTEIN 27 HOMOLOG"/>
    <property type="match status" value="1"/>
</dbReference>
<reference evidence="3" key="1">
    <citation type="submission" date="2016-10" db="EMBL/GenBank/DDBJ databases">
        <authorList>
            <person name="Varghese N."/>
            <person name="Submissions S."/>
        </authorList>
    </citation>
    <scope>NUCLEOTIDE SEQUENCE [LARGE SCALE GENOMIC DNA]</scope>
    <source>
        <strain evidence="3">DSM 24536</strain>
    </source>
</reference>
<dbReference type="PANTHER" id="PTHR12558">
    <property type="entry name" value="CELL DIVISION CYCLE 16,23,27"/>
    <property type="match status" value="1"/>
</dbReference>
<evidence type="ECO:0000313" key="3">
    <source>
        <dbReference type="Proteomes" id="UP000199226"/>
    </source>
</evidence>
<dbReference type="Gene3D" id="1.25.40.10">
    <property type="entry name" value="Tetratricopeptide repeat domain"/>
    <property type="match status" value="2"/>
</dbReference>
<proteinExistence type="predicted"/>
<dbReference type="Pfam" id="PF13174">
    <property type="entry name" value="TPR_6"/>
    <property type="match status" value="1"/>
</dbReference>
<dbReference type="OrthoDB" id="9763354at2"/>
<keyword evidence="3" id="KW-1185">Reference proteome</keyword>
<dbReference type="AlphaFoldDB" id="A0A1G9U3S2"/>